<dbReference type="AlphaFoldDB" id="A0A5M6C3M8"/>
<evidence type="ECO:0000256" key="2">
    <source>
        <dbReference type="SAM" id="Phobius"/>
    </source>
</evidence>
<organism evidence="3 4">
    <name type="scientific">Kwoniella shandongensis</name>
    <dbReference type="NCBI Taxonomy" id="1734106"/>
    <lineage>
        <taxon>Eukaryota</taxon>
        <taxon>Fungi</taxon>
        <taxon>Dikarya</taxon>
        <taxon>Basidiomycota</taxon>
        <taxon>Agaricomycotina</taxon>
        <taxon>Tremellomycetes</taxon>
        <taxon>Tremellales</taxon>
        <taxon>Cryptococcaceae</taxon>
        <taxon>Kwoniella</taxon>
    </lineage>
</organism>
<name>A0A5M6C3M8_9TREE</name>
<dbReference type="RefSeq" id="XP_031862481.1">
    <property type="nucleotide sequence ID" value="XM_032003159.1"/>
</dbReference>
<reference evidence="3" key="2">
    <citation type="submission" date="2024-01" db="EMBL/GenBank/DDBJ databases">
        <title>Comparative genomics of Cryptococcus and Kwoniella reveals pathogenesis evolution and contrasting modes of karyotype evolution via chromosome fusion or intercentromeric recombination.</title>
        <authorList>
            <person name="Coelho M.A."/>
            <person name="David-Palma M."/>
            <person name="Shea T."/>
            <person name="Bowers K."/>
            <person name="McGinley-Smith S."/>
            <person name="Mohammad A.W."/>
            <person name="Gnirke A."/>
            <person name="Yurkov A.M."/>
            <person name="Nowrousian M."/>
            <person name="Sun S."/>
            <person name="Cuomo C.A."/>
            <person name="Heitman J."/>
        </authorList>
    </citation>
    <scope>NUCLEOTIDE SEQUENCE</scope>
    <source>
        <strain evidence="3">CBS 12478</strain>
    </source>
</reference>
<sequence>MGLFTLRKRAPTVASPIMNHTSTSSTTTLVPSPLPISKGSSTFGRSSKVPSPIAFSPASPEIAPISLRVAIDPLPLNGANQEAKELFYVNVSPEEGIAALRREIARTLGHSSMGLFKVSIPWQAHYQSRAYTERYDKPVDLLASFPAFNLDDASQLALSLESAWKSTAEEALATGDLKIKHWFPNHISGQSDVISIIARPLQGMSINTVPLTLRAYFSTPSSRKSGMASASSSSRARPSPLVIDVDPYITVNELKSELLRASGRDASLWQFVVLWQIAMTDSEMNVIDELGRLKGGKMPWPYPPGAMEPIAMTDGNLPVSLFFPRSAPNGDMLNLSVWLNPKAGSAMNVVDQQEIPPFRYPMAFANEQTSFDSPTSSQTPLTPITPAVDLPQRLLKSKSKASRGRPSTAPAAITKSDSEAQTPRPPAFGSRSTAPPPLPQRPTHAYSVNRTPQGLGIVTFPSNDTANLPSAPHIDRCSFSSTLSASEDEESVPSLNFSQLSINTPESCLNVKTPEVERQDWLLPDHLLQGERMGGGASSGLRKTPSVIKGGSLSSRVRRAAAGRASPLLTYSPCKTCSPSEGFQSCEEFTGVDSNGTDSGMVTFSNEAKVELKCTGTGIDFDLTYGQPNSSSFTTTLSINGTVHNTTTPSSSTTSTSVSATRLPQGQHSFQLSFHSNTTSTAPDQSDWVRLNGARCILGTIESGGTKNVTIDDTAWRQWDVILTPGWNMLERDSSNWINTTQYDAELPTAERDYNGSISWTEQADAGNTIYFHGSAAWVYGIVGGEAGSYEVVLDNVTQGVFNASGGSRVYNQVLYHASNLADTNHNISLRNIEQGKRLSFDRLVALSNLSIAPTPLPVVTISSTSDPTSTFHSPSMSHSATATAIAAGKVSASSSGGLSSGAIAGIVIAVVVVILGILGWLVFAWRKRSRRRHDDVVEGSGMREKPDPPPLSRWSIWSNMTTTSSIASPHPFRRLPEPSPISPINFASSSPTTPITPSTAGTQRSFLKIGGAGAGAGQKTTHALGGGNAHEGYRSKKPSISNPIPIKQEADFTPTLEGVNEAEFELPIKTVPQSDRANAPTRPNFSRRISEISPLAAALSGHTSSPLAALTQNPSITTTSQASNAEDGTKPRFGSRGGMFGRRKGGLNNSLDTGKTSFFSSSSPSDDDNGGGQRSSTPDRILSIYSTYSPRFGSSHIPIDQSSRQQDRFSKDSRINGSGEGVDDGMLGLELGDDQLKPPSRRFFGKAFGSG</sequence>
<feature type="transmembrane region" description="Helical" evidence="2">
    <location>
        <begin position="903"/>
        <end position="924"/>
    </location>
</feature>
<keyword evidence="2" id="KW-0472">Membrane</keyword>
<evidence type="ECO:0000313" key="3">
    <source>
        <dbReference type="EMBL" id="WWD20663.1"/>
    </source>
</evidence>
<keyword evidence="2" id="KW-1133">Transmembrane helix</keyword>
<keyword evidence="2" id="KW-0812">Transmembrane</keyword>
<proteinExistence type="predicted"/>
<reference evidence="3" key="1">
    <citation type="submission" date="2017-08" db="EMBL/GenBank/DDBJ databases">
        <authorList>
            <person name="Cuomo C."/>
            <person name="Billmyre B."/>
            <person name="Heitman J."/>
        </authorList>
    </citation>
    <scope>NUCLEOTIDE SEQUENCE</scope>
    <source>
        <strain evidence="3">CBS 12478</strain>
    </source>
</reference>
<evidence type="ECO:0000256" key="1">
    <source>
        <dbReference type="SAM" id="MobiDB-lite"/>
    </source>
</evidence>
<dbReference type="KEGG" id="ksn:43587278"/>
<protein>
    <submittedName>
        <fullName evidence="3">Uncharacterized protein</fullName>
    </submittedName>
</protein>
<feature type="region of interest" description="Disordered" evidence="1">
    <location>
        <begin position="1104"/>
        <end position="1181"/>
    </location>
</feature>
<dbReference type="Proteomes" id="UP000322225">
    <property type="component" value="Chromosome 9"/>
</dbReference>
<feature type="compositionally biased region" description="Polar residues" evidence="1">
    <location>
        <begin position="369"/>
        <end position="382"/>
    </location>
</feature>
<dbReference type="OrthoDB" id="2585427at2759"/>
<keyword evidence="4" id="KW-1185">Reference proteome</keyword>
<evidence type="ECO:0000313" key="4">
    <source>
        <dbReference type="Proteomes" id="UP000322225"/>
    </source>
</evidence>
<dbReference type="PANTHER" id="PTHR16861:SF4">
    <property type="entry name" value="SH3 DOMAIN PROTEIN (AFU_ORTHOLOGUE AFUA_1G13610)"/>
    <property type="match status" value="1"/>
</dbReference>
<dbReference type="EMBL" id="CP144059">
    <property type="protein sequence ID" value="WWD20663.1"/>
    <property type="molecule type" value="Genomic_DNA"/>
</dbReference>
<feature type="compositionally biased region" description="Polar residues" evidence="1">
    <location>
        <begin position="1104"/>
        <end position="1127"/>
    </location>
</feature>
<accession>A0A5M6C3M8</accession>
<feature type="region of interest" description="Disordered" evidence="1">
    <location>
        <begin position="369"/>
        <end position="448"/>
    </location>
</feature>
<feature type="compositionally biased region" description="Basic and acidic residues" evidence="1">
    <location>
        <begin position="1206"/>
        <end position="1215"/>
    </location>
</feature>
<feature type="compositionally biased region" description="Polar residues" evidence="1">
    <location>
        <begin position="1148"/>
        <end position="1157"/>
    </location>
</feature>
<dbReference type="Gene3D" id="2.60.120.260">
    <property type="entry name" value="Galactose-binding domain-like"/>
    <property type="match status" value="1"/>
</dbReference>
<feature type="region of interest" description="Disordered" evidence="1">
    <location>
        <begin position="1193"/>
        <end position="1239"/>
    </location>
</feature>
<feature type="region of interest" description="Disordered" evidence="1">
    <location>
        <begin position="1014"/>
        <end position="1047"/>
    </location>
</feature>
<feature type="region of interest" description="Disordered" evidence="1">
    <location>
        <begin position="533"/>
        <end position="555"/>
    </location>
</feature>
<gene>
    <name evidence="3" type="ORF">CI109_105139</name>
</gene>
<dbReference type="PANTHER" id="PTHR16861">
    <property type="entry name" value="GLYCOPROTEIN 38"/>
    <property type="match status" value="1"/>
</dbReference>
<dbReference type="GeneID" id="43587278"/>